<evidence type="ECO:0000256" key="1">
    <source>
        <dbReference type="ARBA" id="ARBA00012111"/>
    </source>
</evidence>
<dbReference type="SUPFAM" id="SSF52768">
    <property type="entry name" value="Arginase/deacetylase"/>
    <property type="match status" value="1"/>
</dbReference>
<dbReference type="STRING" id="5888.A0DPM0"/>
<evidence type="ECO:0000256" key="5">
    <source>
        <dbReference type="PIRSR" id="PIRSR037913-1"/>
    </source>
</evidence>
<dbReference type="InParanoid" id="A0DPM0"/>
<evidence type="ECO:0000256" key="4">
    <source>
        <dbReference type="PIRNR" id="PIRNR037913"/>
    </source>
</evidence>
<evidence type="ECO:0000313" key="10">
    <source>
        <dbReference type="Proteomes" id="UP000000600"/>
    </source>
</evidence>
<gene>
    <name evidence="9" type="ORF">GSPATT00019169001</name>
</gene>
<dbReference type="OrthoDB" id="1918432at2759"/>
<feature type="domain" description="Histone deacetylase" evidence="8">
    <location>
        <begin position="44"/>
        <end position="340"/>
    </location>
</feature>
<dbReference type="GO" id="GO:0004407">
    <property type="term" value="F:histone deacetylase activity"/>
    <property type="evidence" value="ECO:0000318"/>
    <property type="project" value="GO_Central"/>
</dbReference>
<dbReference type="EMBL" id="CT868529">
    <property type="protein sequence ID" value="CAK84987.1"/>
    <property type="molecule type" value="Genomic_DNA"/>
</dbReference>
<dbReference type="AlphaFoldDB" id="A0DPM0"/>
<dbReference type="GeneID" id="5038169"/>
<evidence type="ECO:0000256" key="7">
    <source>
        <dbReference type="PIRSR" id="PIRSR037913-3"/>
    </source>
</evidence>
<evidence type="ECO:0000256" key="3">
    <source>
        <dbReference type="ARBA" id="ARBA00022853"/>
    </source>
</evidence>
<feature type="binding site" evidence="6">
    <location>
        <position position="172"/>
    </location>
    <ligand>
        <name>substrate</name>
    </ligand>
</feature>
<keyword evidence="4" id="KW-0804">Transcription</keyword>
<dbReference type="PANTHER" id="PTHR10625:SF44">
    <property type="entry name" value="HISTONE DEACETYLASE 19"/>
    <property type="match status" value="1"/>
</dbReference>
<dbReference type="GO" id="GO:0000118">
    <property type="term" value="C:histone deacetylase complex"/>
    <property type="evidence" value="ECO:0000318"/>
    <property type="project" value="GO_Central"/>
</dbReference>
<keyword evidence="10" id="KW-1185">Reference proteome</keyword>
<feature type="binding site" evidence="6">
    <location>
        <position position="122"/>
    </location>
    <ligand>
        <name>substrate</name>
    </ligand>
</feature>
<dbReference type="InterPro" id="IPR023696">
    <property type="entry name" value="Ureohydrolase_dom_sf"/>
</dbReference>
<feature type="binding site" evidence="7">
    <location>
        <position position="201"/>
    </location>
    <ligand>
        <name>a divalent metal cation</name>
        <dbReference type="ChEBI" id="CHEBI:60240"/>
    </ligand>
</feature>
<dbReference type="PANTHER" id="PTHR10625">
    <property type="entry name" value="HISTONE DEACETYLASE HDAC1-RELATED"/>
    <property type="match status" value="1"/>
</dbReference>
<dbReference type="Proteomes" id="UP000000600">
    <property type="component" value="Unassembled WGS sequence"/>
</dbReference>
<keyword evidence="3 4" id="KW-0156">Chromatin regulator</keyword>
<dbReference type="InterPro" id="IPR037138">
    <property type="entry name" value="His_deacetylse_dom_sf"/>
</dbReference>
<keyword evidence="4" id="KW-0539">Nucleus</keyword>
<comment type="catalytic activity">
    <reaction evidence="4">
        <text>N(6)-acetyl-L-lysyl-[histone] + H2O = L-lysyl-[histone] + acetate</text>
        <dbReference type="Rhea" id="RHEA:58196"/>
        <dbReference type="Rhea" id="RHEA-COMP:9845"/>
        <dbReference type="Rhea" id="RHEA-COMP:11338"/>
        <dbReference type="ChEBI" id="CHEBI:15377"/>
        <dbReference type="ChEBI" id="CHEBI:29969"/>
        <dbReference type="ChEBI" id="CHEBI:30089"/>
        <dbReference type="ChEBI" id="CHEBI:61930"/>
        <dbReference type="EC" id="3.5.1.98"/>
    </reaction>
</comment>
<dbReference type="GO" id="GO:0040029">
    <property type="term" value="P:epigenetic regulation of gene expression"/>
    <property type="evidence" value="ECO:0000318"/>
    <property type="project" value="GO_Central"/>
</dbReference>
<accession>A0DPM0</accession>
<keyword evidence="7" id="KW-0479">Metal-binding</keyword>
<organism evidence="9 10">
    <name type="scientific">Paramecium tetraurelia</name>
    <dbReference type="NCBI Taxonomy" id="5888"/>
    <lineage>
        <taxon>Eukaryota</taxon>
        <taxon>Sar</taxon>
        <taxon>Alveolata</taxon>
        <taxon>Ciliophora</taxon>
        <taxon>Intramacronucleata</taxon>
        <taxon>Oligohymenophorea</taxon>
        <taxon>Peniculida</taxon>
        <taxon>Parameciidae</taxon>
        <taxon>Paramecium</taxon>
    </lineage>
</organism>
<dbReference type="KEGG" id="ptm:GSPATT00019169001"/>
<feature type="binding site" evidence="6">
    <location>
        <position position="326"/>
    </location>
    <ligand>
        <name>substrate</name>
    </ligand>
</feature>
<dbReference type="EC" id="3.5.1.98" evidence="1 4"/>
<evidence type="ECO:0000259" key="8">
    <source>
        <dbReference type="Pfam" id="PF00850"/>
    </source>
</evidence>
<dbReference type="InterPro" id="IPR003084">
    <property type="entry name" value="HDAC_I/II"/>
</dbReference>
<dbReference type="InterPro" id="IPR000286">
    <property type="entry name" value="HDACs"/>
</dbReference>
<feature type="active site" description="Proton acceptor" evidence="5">
    <location>
        <position position="164"/>
    </location>
</feature>
<comment type="similarity">
    <text evidence="4">Belongs to the histone deacetylase family. HD Type 1 subfamily.</text>
</comment>
<feature type="binding site" evidence="7">
    <location>
        <position position="287"/>
    </location>
    <ligand>
        <name>a divalent metal cation</name>
        <dbReference type="ChEBI" id="CHEBI:60240"/>
    </ligand>
</feature>
<proteinExistence type="inferred from homology"/>
<dbReference type="eggNOG" id="KOG1342">
    <property type="taxonomic scope" value="Eukaryota"/>
</dbReference>
<comment type="subcellular location">
    <subcellularLocation>
        <location evidence="4">Nucleus</location>
    </subcellularLocation>
</comment>
<dbReference type="PIRSF" id="PIRSF037913">
    <property type="entry name" value="His_deacetylse_1"/>
    <property type="match status" value="1"/>
</dbReference>
<dbReference type="HOGENOM" id="CLU_007727_7_4_1"/>
<protein>
    <recommendedName>
        <fullName evidence="1 4">Histone deacetylase</fullName>
        <ecNumber evidence="1 4">3.5.1.98</ecNumber>
    </recommendedName>
</protein>
<dbReference type="Pfam" id="PF00850">
    <property type="entry name" value="Hist_deacetyl"/>
    <property type="match status" value="1"/>
</dbReference>
<evidence type="ECO:0000256" key="2">
    <source>
        <dbReference type="ARBA" id="ARBA00022801"/>
    </source>
</evidence>
<sequence length="443" mass="51207">MQLIVLKSQQQNSQTLFGRMNLFKQKVTYYYDEEFGTYNYSTTHPMKPLRVAITDDLVGHYGLKQYMNCIDQSFVQTYIKRVDEDVLTQFHSYEYIDLIKIITPENKCQYEDQLYRFNFMEDCPVLDRLFDFCLCQTSGSVGAACVIADQKSNIAINWSGGLHHAKQSEASGFCYVNDCVLGILELLKTYQRVLYVDIDIHHGDGVEEAFYLTDRVMTCSFHKFKEYFPGTGHIDDVGHDKGKYYAVNFPLNEGLNDDSIQHIFKPVIDKIMENFRPDVVMLQGGTDSLSGDRLGCFNLSIKGHGTCIEYLKKFNVPIIMVGGGGYTLRNVPRCWTYETSLALNVPIQDNIPDESEYKVYFGPEYKLHLPISNMEEQNSKDYLEKNIVQILENLKQITPGCAQIDHHAIGKESRQKVDYQELFSEYRDNREEMQIEQNQDIQE</sequence>
<name>A0DPM0_PARTE</name>
<dbReference type="PRINTS" id="PR01271">
    <property type="entry name" value="HISDACETLASE"/>
</dbReference>
<dbReference type="Gene3D" id="3.40.800.20">
    <property type="entry name" value="Histone deacetylase domain"/>
    <property type="match status" value="1"/>
</dbReference>
<evidence type="ECO:0000313" key="9">
    <source>
        <dbReference type="EMBL" id="CAK84987.1"/>
    </source>
</evidence>
<dbReference type="GO" id="GO:0141221">
    <property type="term" value="F:histone deacetylase activity, hydrolytic mechanism"/>
    <property type="evidence" value="ECO:0007669"/>
    <property type="project" value="UniProtKB-EC"/>
</dbReference>
<dbReference type="InterPro" id="IPR023801">
    <property type="entry name" value="His_deacetylse_dom"/>
</dbReference>
<dbReference type="RefSeq" id="XP_001452384.1">
    <property type="nucleotide sequence ID" value="XM_001452347.1"/>
</dbReference>
<keyword evidence="2 4" id="KW-0378">Hydrolase</keyword>
<evidence type="ECO:0000256" key="6">
    <source>
        <dbReference type="PIRSR" id="PIRSR037913-2"/>
    </source>
</evidence>
<keyword evidence="4" id="KW-0805">Transcription regulation</keyword>
<dbReference type="CDD" id="cd09991">
    <property type="entry name" value="HDAC_classI"/>
    <property type="match status" value="1"/>
</dbReference>
<dbReference type="FunFam" id="3.40.800.20:FF:000020">
    <property type="entry name" value="Histone deacetylase"/>
    <property type="match status" value="1"/>
</dbReference>
<dbReference type="PRINTS" id="PR01270">
    <property type="entry name" value="HDASUPER"/>
</dbReference>
<reference evidence="9 10" key="1">
    <citation type="journal article" date="2006" name="Nature">
        <title>Global trends of whole-genome duplications revealed by the ciliate Paramecium tetraurelia.</title>
        <authorList>
            <consortium name="Genoscope"/>
            <person name="Aury J.-M."/>
            <person name="Jaillon O."/>
            <person name="Duret L."/>
            <person name="Noel B."/>
            <person name="Jubin C."/>
            <person name="Porcel B.M."/>
            <person name="Segurens B."/>
            <person name="Daubin V."/>
            <person name="Anthouard V."/>
            <person name="Aiach N."/>
            <person name="Arnaiz O."/>
            <person name="Billaut A."/>
            <person name="Beisson J."/>
            <person name="Blanc I."/>
            <person name="Bouhouche K."/>
            <person name="Camara F."/>
            <person name="Duharcourt S."/>
            <person name="Guigo R."/>
            <person name="Gogendeau D."/>
            <person name="Katinka M."/>
            <person name="Keller A.-M."/>
            <person name="Kissmehl R."/>
            <person name="Klotz C."/>
            <person name="Koll F."/>
            <person name="Le Moue A."/>
            <person name="Lepere C."/>
            <person name="Malinsky S."/>
            <person name="Nowacki M."/>
            <person name="Nowak J.K."/>
            <person name="Plattner H."/>
            <person name="Poulain J."/>
            <person name="Ruiz F."/>
            <person name="Serrano V."/>
            <person name="Zagulski M."/>
            <person name="Dessen P."/>
            <person name="Betermier M."/>
            <person name="Weissenbach J."/>
            <person name="Scarpelli C."/>
            <person name="Schachter V."/>
            <person name="Sperling L."/>
            <person name="Meyer E."/>
            <person name="Cohen J."/>
            <person name="Wincker P."/>
        </authorList>
    </citation>
    <scope>NUCLEOTIDE SEQUENCE [LARGE SCALE GENOMIC DNA]</scope>
    <source>
        <strain evidence="9 10">Stock d4-2</strain>
    </source>
</reference>
<dbReference type="OMA" id="XYHQRVL"/>
<dbReference type="GO" id="GO:0046872">
    <property type="term" value="F:metal ion binding"/>
    <property type="evidence" value="ECO:0007669"/>
    <property type="project" value="UniProtKB-KW"/>
</dbReference>
<feature type="binding site" evidence="7">
    <location>
        <position position="199"/>
    </location>
    <ligand>
        <name>a divalent metal cation</name>
        <dbReference type="ChEBI" id="CHEBI:60240"/>
    </ligand>
</feature>